<dbReference type="GO" id="GO:0005319">
    <property type="term" value="F:lipid transporter activity"/>
    <property type="evidence" value="ECO:0007669"/>
    <property type="project" value="InterPro"/>
</dbReference>
<dbReference type="Gene3D" id="2.30.230.10">
    <property type="entry name" value="Lipovitellin, beta-sheet shell regions, chain A"/>
    <property type="match status" value="1"/>
</dbReference>
<evidence type="ECO:0000256" key="5">
    <source>
        <dbReference type="ARBA" id="ARBA00023180"/>
    </source>
</evidence>
<dbReference type="Gene3D" id="1.25.10.20">
    <property type="entry name" value="Vitellinogen, superhelical"/>
    <property type="match status" value="1"/>
</dbReference>
<dbReference type="InterPro" id="IPR015817">
    <property type="entry name" value="Vitellinogen_open_b-sht_sub1"/>
</dbReference>
<dbReference type="InterPro" id="IPR050733">
    <property type="entry name" value="Vitellogenin/Apolipophorin"/>
</dbReference>
<dbReference type="GO" id="GO:0045735">
    <property type="term" value="F:nutrient reservoir activity"/>
    <property type="evidence" value="ECO:0007669"/>
    <property type="project" value="UniProtKB-KW"/>
</dbReference>
<feature type="domain" description="VWFD" evidence="9">
    <location>
        <begin position="1264"/>
        <end position="1442"/>
    </location>
</feature>
<keyword evidence="11" id="KW-1185">Reference proteome</keyword>
<dbReference type="STRING" id="9305.ENSSHAP00000020194"/>
<sequence length="1536" mass="172893">MMKGITLVLLFSLVGSEKYIMEPAFNPDKTYVYTYQAVILSGLPERGLARSGLRLTSKLEIGGASQKLYFLKIQFVQLEEYTGIWPKDSFIDSPKLTQTIASGLMQIFKFEYNNGRIGNIYAPKDTPAIIVNIVRGILNMFHVTIKKSQNIYYLQEAGIGGVCYTNYIIHEDKINNQVSIRKSRDLNNCQDKAAKKTGMTYFHVFPQFDKKAGIVKGTETYSYKMKYTGRGALISEVTVHQVYQVSPFNEENGVGVTETEQELSLSEVKKERMSSPEVQMQNQGSLQYRFLSTRRQMPFQLVKMNRPERQVTEVLQHLLQNNQRPFHEDAPTKFLELIQLIRVMDVRSLVSVWKQWEDKTQYRHWLLSAIAMAGTKDTLKFIKQRIESDAFSFLENLLAIVFSFQLTTADSSVLPIAAEIVTSPQIQKSSLLQKVALLAYGSIIYRSYHSSSSPPAEALQVLHNYANEALKNGQEEAMVLALKALGNSGQVASIKRIQKYLPGFSPSDSDLPVRVQMEAVMALRNIIKKDPSKVQEILLQMIADHSLQPKVRMMASAFLFEARPPPSVMAIVTNIMLKEKSLQVASFIYSYMKTISTNYFPDWANMSAVSNIAIKLLNPKLDHLTYRYSKAIHVSHFFRDYDAGAFMRFFILNSPETLFPTSIISSLGAHFAGGSISLVEAGIQAEGLREIAKKTNSSFMEYSTHGKIKELAKTLLGWKELPVVKPLLSANLKLFDQELIFFDVDEDFVQNILKELAQPTGRYGMLKKISQLLDGISGQWTQALGLAEIWYAVPTSMGLPLEYSFYATALAHLSANVSAKVSLPLSDDSETTQSSSPIIQMFADIKPSMYWYSVAAMTINTPVFQSGIELQAKLQAAYPMKLDIKMDLEEKNFKYETFPWRQETELLRASAKAFAVWRKNGEPDTEKKVPLVPEEAGSEISQGLFGSAEMNLKPGRNSEAFLPNYFNFPKPKFHDGENGKVNFQESWLNLPYLGFQSYFSMKSHRATSLQGSIFHHIVGSHEAQLIAKPDATVEKIGLEIETGPKAASRLIQMMKFLENNNSLILTGIFRVEHSDHKLNGFQFAIFTNNHSSKAGIQLWITNFIKSSQWKTCIEISLENVHVVKASLKWGENCQEYQILGEIVTGQSANHSTMQMKVAWPKISAELTEMGKWFYTFIRGLLSRLGFSERAWKNPLQKASLVMELSSPRSGDVTIRLPHITFYGQDILFPIPYPISQPAPASKLPIKVGDFFAQVTNSIMETLQADCSVNQDQITTFDGIQYSYSLLANCFHILTQDASPELRFLVLIKTADGSADQKAINVKLANHDIDMYPAQGHLWLQVNRKETPVNESIILSGNESLVSIKNESQGFSLSAPEHGIEKLYYDGKTCKVRISLWMIGKTRGLCGQANAETIQEFQMPSGYLAKDALSFARSWVLTDSSCSRACSFKHQFMRLEKTIDLQGENSSCFSVQPVLRCLKGCREGQNIATLVGFHCLPSDSDTLFAMAPTRLELKSEDMEKKIEVPTQCFCDEQICLV</sequence>
<accession>G3WXN9</accession>
<proteinExistence type="predicted"/>
<dbReference type="InParanoid" id="G3WXN9"/>
<dbReference type="InterPro" id="IPR011030">
    <property type="entry name" value="Lipovitellin_superhlx_dom"/>
</dbReference>
<name>G3WXN9_SARHA</name>
<feature type="domain" description="Vitellogenin" evidence="8">
    <location>
        <begin position="25"/>
        <end position="663"/>
    </location>
</feature>
<reference evidence="10 11" key="1">
    <citation type="journal article" date="2011" name="Proc. Natl. Acad. Sci. U.S.A.">
        <title>Genetic diversity and population structure of the endangered marsupial Sarcophilus harrisii (Tasmanian devil).</title>
        <authorList>
            <person name="Miller W."/>
            <person name="Hayes V.M."/>
            <person name="Ratan A."/>
            <person name="Petersen D.C."/>
            <person name="Wittekindt N.E."/>
            <person name="Miller J."/>
            <person name="Walenz B."/>
            <person name="Knight J."/>
            <person name="Qi J."/>
            <person name="Zhao F."/>
            <person name="Wang Q."/>
            <person name="Bedoya-Reina O.C."/>
            <person name="Katiyar N."/>
            <person name="Tomsho L.P."/>
            <person name="Kasson L.M."/>
            <person name="Hardie R.A."/>
            <person name="Woodbridge P."/>
            <person name="Tindall E.A."/>
            <person name="Bertelsen M.F."/>
            <person name="Dixon D."/>
            <person name="Pyecroft S."/>
            <person name="Helgen K.M."/>
            <person name="Lesk A.M."/>
            <person name="Pringle T.H."/>
            <person name="Patterson N."/>
            <person name="Zhang Y."/>
            <person name="Kreiss A."/>
            <person name="Woods G.M."/>
            <person name="Jones M.E."/>
            <person name="Schuster S.C."/>
        </authorList>
    </citation>
    <scope>NUCLEOTIDE SEQUENCE [LARGE SCALE GENOMIC DNA]</scope>
</reference>
<reference evidence="10" key="2">
    <citation type="submission" date="2025-08" db="UniProtKB">
        <authorList>
            <consortium name="Ensembl"/>
        </authorList>
    </citation>
    <scope>IDENTIFICATION</scope>
</reference>
<dbReference type="OrthoDB" id="5956066at2759"/>
<dbReference type="SMART" id="SM00638">
    <property type="entry name" value="LPD_N"/>
    <property type="match status" value="1"/>
</dbReference>
<dbReference type="Pfam" id="PF00094">
    <property type="entry name" value="VWD"/>
    <property type="match status" value="1"/>
</dbReference>
<dbReference type="Pfam" id="PF09172">
    <property type="entry name" value="Vit_open_b-sht"/>
    <property type="match status" value="1"/>
</dbReference>
<organism evidence="10 11">
    <name type="scientific">Sarcophilus harrisii</name>
    <name type="common">Tasmanian devil</name>
    <name type="synonym">Sarcophilus laniarius</name>
    <dbReference type="NCBI Taxonomy" id="9305"/>
    <lineage>
        <taxon>Eukaryota</taxon>
        <taxon>Metazoa</taxon>
        <taxon>Chordata</taxon>
        <taxon>Craniata</taxon>
        <taxon>Vertebrata</taxon>
        <taxon>Euteleostomi</taxon>
        <taxon>Mammalia</taxon>
        <taxon>Metatheria</taxon>
        <taxon>Dasyuromorphia</taxon>
        <taxon>Dasyuridae</taxon>
        <taxon>Sarcophilus</taxon>
    </lineage>
</organism>
<dbReference type="HOGENOM" id="CLU_003264_0_0_1"/>
<dbReference type="PROSITE" id="PS51211">
    <property type="entry name" value="VITELLOGENIN"/>
    <property type="match status" value="1"/>
</dbReference>
<dbReference type="Gene3D" id="2.20.90.10">
    <property type="entry name" value="Vitellinogen, beta-sheet shell domain"/>
    <property type="match status" value="1"/>
</dbReference>
<feature type="disulfide bond" evidence="6">
    <location>
        <begin position="163"/>
        <end position="189"/>
    </location>
</feature>
<dbReference type="GeneTree" id="ENSGT00530000064273"/>
<evidence type="ECO:0000313" key="10">
    <source>
        <dbReference type="Ensembl" id="ENSSHAP00000020194.2"/>
    </source>
</evidence>
<dbReference type="eggNOG" id="KOG4338">
    <property type="taxonomic scope" value="Eukaryota"/>
</dbReference>
<dbReference type="RefSeq" id="XP_023357473.2">
    <property type="nucleotide sequence ID" value="XM_023501705.2"/>
</dbReference>
<evidence type="ECO:0000256" key="6">
    <source>
        <dbReference type="PROSITE-ProRule" id="PRU00557"/>
    </source>
</evidence>
<keyword evidence="1" id="KW-0597">Phosphoprotein</keyword>
<keyword evidence="3" id="KW-0758">Storage protein</keyword>
<dbReference type="InterPro" id="IPR015255">
    <property type="entry name" value="Vitellinogen_open_b-sht"/>
</dbReference>
<dbReference type="SMART" id="SM01170">
    <property type="entry name" value="DUF1944"/>
    <property type="match status" value="1"/>
</dbReference>
<dbReference type="InterPro" id="IPR037088">
    <property type="entry name" value="Vitellinogen_b-sht_shell_sf"/>
</dbReference>
<dbReference type="InterPro" id="IPR001747">
    <property type="entry name" value="Vitellogenin_N"/>
</dbReference>
<dbReference type="InterPro" id="IPR015819">
    <property type="entry name" value="Lipid_transp_b-sht_shell"/>
</dbReference>
<dbReference type="PANTHER" id="PTHR23345:SF15">
    <property type="entry name" value="VITELLOGENIN 1-RELATED"/>
    <property type="match status" value="1"/>
</dbReference>
<comment type="caution">
    <text evidence="6">Lacks conserved residue(s) required for the propagation of feature annotation.</text>
</comment>
<evidence type="ECO:0000259" key="9">
    <source>
        <dbReference type="PROSITE" id="PS51233"/>
    </source>
</evidence>
<dbReference type="PROSITE" id="PS51233">
    <property type="entry name" value="VWFD"/>
    <property type="match status" value="1"/>
</dbReference>
<dbReference type="InterPro" id="IPR015258">
    <property type="entry name" value="Vitellinogen_b-sht_shell"/>
</dbReference>
<dbReference type="Ensembl" id="ENSSHAT00000020354.2">
    <property type="protein sequence ID" value="ENSSHAP00000020194.2"/>
    <property type="gene ID" value="ENSSHAG00000017130.2"/>
</dbReference>
<dbReference type="GeneID" id="100915865"/>
<evidence type="ECO:0000256" key="1">
    <source>
        <dbReference type="ARBA" id="ARBA00022553"/>
    </source>
</evidence>
<evidence type="ECO:0000256" key="2">
    <source>
        <dbReference type="ARBA" id="ARBA00022729"/>
    </source>
</evidence>
<dbReference type="GO" id="GO:0032355">
    <property type="term" value="P:response to estradiol"/>
    <property type="evidence" value="ECO:0007669"/>
    <property type="project" value="TreeGrafter"/>
</dbReference>
<keyword evidence="2 7" id="KW-0732">Signal</keyword>
<dbReference type="GO" id="GO:0071391">
    <property type="term" value="P:cellular response to estrogen stimulus"/>
    <property type="evidence" value="ECO:0007669"/>
    <property type="project" value="TreeGrafter"/>
</dbReference>
<dbReference type="Pfam" id="PF01347">
    <property type="entry name" value="Vitellogenin_N"/>
    <property type="match status" value="1"/>
</dbReference>
<evidence type="ECO:0000259" key="8">
    <source>
        <dbReference type="PROSITE" id="PS51211"/>
    </source>
</evidence>
<dbReference type="InterPro" id="IPR015816">
    <property type="entry name" value="Vitellinogen_b-sht_N"/>
</dbReference>
<dbReference type="InterPro" id="IPR001846">
    <property type="entry name" value="VWF_type-D"/>
</dbReference>
<dbReference type="SUPFAM" id="SSF48431">
    <property type="entry name" value="Lipovitellin-phosvitin complex, superhelical domain"/>
    <property type="match status" value="1"/>
</dbReference>
<evidence type="ECO:0000256" key="7">
    <source>
        <dbReference type="SAM" id="SignalP"/>
    </source>
</evidence>
<dbReference type="KEGG" id="shr:100915865"/>
<reference evidence="10" key="3">
    <citation type="submission" date="2025-09" db="UniProtKB">
        <authorList>
            <consortium name="Ensembl"/>
        </authorList>
    </citation>
    <scope>IDENTIFICATION</scope>
</reference>
<evidence type="ECO:0000313" key="11">
    <source>
        <dbReference type="Proteomes" id="UP000007648"/>
    </source>
</evidence>
<protein>
    <submittedName>
        <fullName evidence="10">Uncharacterized protein</fullName>
    </submittedName>
</protein>
<evidence type="ECO:0000256" key="4">
    <source>
        <dbReference type="ARBA" id="ARBA00023157"/>
    </source>
</evidence>
<dbReference type="SUPFAM" id="SSF56968">
    <property type="entry name" value="Lipovitellin-phosvitin complex, beta-sheet shell regions"/>
    <property type="match status" value="3"/>
</dbReference>
<dbReference type="Pfam" id="PF09175">
    <property type="entry name" value="Vit_b-sht_shell"/>
    <property type="match status" value="1"/>
</dbReference>
<dbReference type="Proteomes" id="UP000007648">
    <property type="component" value="Unassembled WGS sequence"/>
</dbReference>
<feature type="signal peptide" evidence="7">
    <location>
        <begin position="1"/>
        <end position="16"/>
    </location>
</feature>
<evidence type="ECO:0000256" key="3">
    <source>
        <dbReference type="ARBA" id="ARBA00022761"/>
    </source>
</evidence>
<feature type="chain" id="PRO_5029602325" evidence="7">
    <location>
        <begin position="17"/>
        <end position="1536"/>
    </location>
</feature>
<dbReference type="Gene3D" id="2.20.50.20">
    <property type="entry name" value="Lipovitellin. Chain A, domain 3"/>
    <property type="match status" value="1"/>
</dbReference>
<gene>
    <name evidence="10" type="primary">LOC100915865</name>
</gene>
<dbReference type="SMART" id="SM01169">
    <property type="entry name" value="DUF1943"/>
    <property type="match status" value="1"/>
</dbReference>
<dbReference type="PANTHER" id="PTHR23345">
    <property type="entry name" value="VITELLOGENIN-RELATED"/>
    <property type="match status" value="1"/>
</dbReference>
<keyword evidence="4 6" id="KW-1015">Disulfide bond</keyword>
<dbReference type="Gene3D" id="2.20.80.10">
    <property type="entry name" value="Lipovitellin-phosvitin complex, chain A, domain 4"/>
    <property type="match status" value="1"/>
</dbReference>
<dbReference type="SMART" id="SM00216">
    <property type="entry name" value="VWD"/>
    <property type="match status" value="1"/>
</dbReference>
<keyword evidence="5" id="KW-0325">Glycoprotein</keyword>